<keyword evidence="2" id="KW-1185">Reference proteome</keyword>
<reference evidence="1" key="1">
    <citation type="journal article" date="2022" name="bioRxiv">
        <title>Sequencing and chromosome-scale assembly of the giantPleurodeles waltlgenome.</title>
        <authorList>
            <person name="Brown T."/>
            <person name="Elewa A."/>
            <person name="Iarovenko S."/>
            <person name="Subramanian E."/>
            <person name="Araus A.J."/>
            <person name="Petzold A."/>
            <person name="Susuki M."/>
            <person name="Suzuki K.-i.T."/>
            <person name="Hayashi T."/>
            <person name="Toyoda A."/>
            <person name="Oliveira C."/>
            <person name="Osipova E."/>
            <person name="Leigh N.D."/>
            <person name="Simon A."/>
            <person name="Yun M.H."/>
        </authorList>
    </citation>
    <scope>NUCLEOTIDE SEQUENCE</scope>
    <source>
        <strain evidence="1">20211129_DDA</strain>
        <tissue evidence="1">Liver</tissue>
    </source>
</reference>
<dbReference type="EMBL" id="JANPWB010000007">
    <property type="protein sequence ID" value="KAJ1169608.1"/>
    <property type="molecule type" value="Genomic_DNA"/>
</dbReference>
<protein>
    <submittedName>
        <fullName evidence="1">Uncharacterized protein</fullName>
    </submittedName>
</protein>
<proteinExistence type="predicted"/>
<sequence>MKRRACAEAVSDACFRAVTGISNPLRWASVEQDQGRRSLSICGFRGRSPLSIALDAHDLGADSENFLFPIGSSPLQRKSNPVGLVDRLMGLQ</sequence>
<gene>
    <name evidence="1" type="ORF">NDU88_001499</name>
</gene>
<organism evidence="1 2">
    <name type="scientific">Pleurodeles waltl</name>
    <name type="common">Iberian ribbed newt</name>
    <dbReference type="NCBI Taxonomy" id="8319"/>
    <lineage>
        <taxon>Eukaryota</taxon>
        <taxon>Metazoa</taxon>
        <taxon>Chordata</taxon>
        <taxon>Craniata</taxon>
        <taxon>Vertebrata</taxon>
        <taxon>Euteleostomi</taxon>
        <taxon>Amphibia</taxon>
        <taxon>Batrachia</taxon>
        <taxon>Caudata</taxon>
        <taxon>Salamandroidea</taxon>
        <taxon>Salamandridae</taxon>
        <taxon>Pleurodelinae</taxon>
        <taxon>Pleurodeles</taxon>
    </lineage>
</organism>
<name>A0AAV7SZH4_PLEWA</name>
<comment type="caution">
    <text evidence="1">The sequence shown here is derived from an EMBL/GenBank/DDBJ whole genome shotgun (WGS) entry which is preliminary data.</text>
</comment>
<evidence type="ECO:0000313" key="1">
    <source>
        <dbReference type="EMBL" id="KAJ1169608.1"/>
    </source>
</evidence>
<accession>A0AAV7SZH4</accession>
<dbReference type="AlphaFoldDB" id="A0AAV7SZH4"/>
<dbReference type="Proteomes" id="UP001066276">
    <property type="component" value="Chromosome 4_1"/>
</dbReference>
<evidence type="ECO:0000313" key="2">
    <source>
        <dbReference type="Proteomes" id="UP001066276"/>
    </source>
</evidence>